<evidence type="ECO:0000256" key="1">
    <source>
        <dbReference type="SAM" id="MobiDB-lite"/>
    </source>
</evidence>
<organism evidence="2 3">
    <name type="scientific">Pseudoxanthomonas gei</name>
    <dbReference type="NCBI Taxonomy" id="1383030"/>
    <lineage>
        <taxon>Bacteria</taxon>
        <taxon>Pseudomonadati</taxon>
        <taxon>Pseudomonadota</taxon>
        <taxon>Gammaproteobacteria</taxon>
        <taxon>Lysobacterales</taxon>
        <taxon>Lysobacteraceae</taxon>
        <taxon>Pseudoxanthomonas</taxon>
    </lineage>
</organism>
<name>A0ABX0AD36_9GAMM</name>
<protein>
    <submittedName>
        <fullName evidence="2">Uncharacterized protein</fullName>
    </submittedName>
</protein>
<dbReference type="RefSeq" id="WP_162350072.1">
    <property type="nucleotide sequence ID" value="NZ_QOVG01000007.1"/>
</dbReference>
<proteinExistence type="predicted"/>
<evidence type="ECO:0000313" key="2">
    <source>
        <dbReference type="EMBL" id="NDK39499.1"/>
    </source>
</evidence>
<sequence length="200" mass="21106">MKTSTYNSWWREMGAISRGMMFIEGNIATPAALDLGGRRPAPRPSRRRTARHPRKGFSLYEDLLFLGGRPMTAGHNDDSEEAFPQTGAEAARAAHAGALHPVGNNGSHVAATHASGSARTRHLLQAIALLLLVAATAWAFGPTPTASVVELPAVSAQPAVAAAPSSIRIVDLPAVTVRPQPEDYALLAAENIRSVECLAC</sequence>
<gene>
    <name evidence="2" type="ORF">DT603_11660</name>
</gene>
<feature type="compositionally biased region" description="Basic residues" evidence="1">
    <location>
        <begin position="40"/>
        <end position="53"/>
    </location>
</feature>
<dbReference type="EMBL" id="QOVG01000007">
    <property type="protein sequence ID" value="NDK39499.1"/>
    <property type="molecule type" value="Genomic_DNA"/>
</dbReference>
<comment type="caution">
    <text evidence="2">The sequence shown here is derived from an EMBL/GenBank/DDBJ whole genome shotgun (WGS) entry which is preliminary data.</text>
</comment>
<dbReference type="Proteomes" id="UP001429354">
    <property type="component" value="Unassembled WGS sequence"/>
</dbReference>
<reference evidence="2 3" key="1">
    <citation type="submission" date="2018-07" db="EMBL/GenBank/DDBJ databases">
        <title>Whole genome Sequencing of Pseudoxanthomonas gei KCTC 32298 (T).</title>
        <authorList>
            <person name="Kumar S."/>
            <person name="Bansal K."/>
            <person name="Kaur A."/>
            <person name="Patil P."/>
            <person name="Sharma S."/>
            <person name="Patil P.B."/>
        </authorList>
    </citation>
    <scope>NUCLEOTIDE SEQUENCE [LARGE SCALE GENOMIC DNA]</scope>
    <source>
        <strain evidence="2 3">KCTC 32298</strain>
    </source>
</reference>
<evidence type="ECO:0000313" key="3">
    <source>
        <dbReference type="Proteomes" id="UP001429354"/>
    </source>
</evidence>
<feature type="region of interest" description="Disordered" evidence="1">
    <location>
        <begin position="33"/>
        <end position="53"/>
    </location>
</feature>
<accession>A0ABX0AD36</accession>
<keyword evidence="3" id="KW-1185">Reference proteome</keyword>